<protein>
    <submittedName>
        <fullName evidence="2">Uncharacterized protein</fullName>
    </submittedName>
</protein>
<evidence type="ECO:0000256" key="1">
    <source>
        <dbReference type="SAM" id="Phobius"/>
    </source>
</evidence>
<reference evidence="2" key="1">
    <citation type="submission" date="2021-01" db="EMBL/GenBank/DDBJ databases">
        <title>Whole genome shotgun sequence of Dactylosporangium siamense NBRC 106093.</title>
        <authorList>
            <person name="Komaki H."/>
            <person name="Tamura T."/>
        </authorList>
    </citation>
    <scope>NUCLEOTIDE SEQUENCE</scope>
    <source>
        <strain evidence="2">NBRC 106093</strain>
    </source>
</reference>
<gene>
    <name evidence="2" type="ORF">Dsi01nite_067880</name>
</gene>
<comment type="caution">
    <text evidence="2">The sequence shown here is derived from an EMBL/GenBank/DDBJ whole genome shotgun (WGS) entry which is preliminary data.</text>
</comment>
<feature type="transmembrane region" description="Helical" evidence="1">
    <location>
        <begin position="821"/>
        <end position="842"/>
    </location>
</feature>
<sequence>MAAFGVRLRRGPVSTVSAAAAAVLAAIGGTVSMPLSAAAEPALAQQHITWTDTPDTPLTAGTVSVAAVATSGLPVQYTSTSGDVCTVDGDTVTLHRHGRCTVRATQPGNGSFAAADPASDTFAVLGRAQTIAWQPTPDTPVTAGTVQVTAAATSGLPVTWTSGTPRVCKVKGRTVTLVAGGTCTLHADQHGDETFEAAPRADDSFQVARSPQTITFARPGDTTMTTGTVRIEARATSGLAVTVTSADRHVCTVAKRRVTLVGAGTCRLRADQRGNGRYAAAPRVERAFAVGRGRQTITFPAPGPVPLAAGTVAIAPSADSGLPVAVTSTDPAVCTVTGGSVTLHATGTCVLVARRPGTASWAAAPDVEVRFTVGRGAQHIAFTPPPATAAGARTVTLTATATSGLPVTFTAATPAVCAVAGAAVTLVRTGTCTVHADQSGSAGWEPAARVDGTFTVTGDAATITFAAVPDTALTDGPVRLAATATAGPRVAFAGSTPQVCTVAGSVVTLRTPGRCTVTASQPAATAAPPVTQTFTVTRGWQRIAFPPPAGRSYTDGPLTVAPAASSFLPVVLSSGSRRVCTVDGSVITPIAAGTCIVRADQPGNPQWAPAPRVTRTVRIAPAVQTVTLAVPPPAAVSDGPVTLTATATSGLPVTVTTASAGICAVDGATVTLLAAGACALVARQDGDRRFAAAPDVTATLTVLRDPVPVTVPATAPTAGGLHNTAGGATVSGAAITLHGGGYKPGTSVEVVVYSTPRPLGTAFTGADGRFSLLVVVPGDLDGGGHTLLAAGLAADNTVRFLSVPVAVSQAAAMLPVTGGPVGPVAALGTWAVVIGTVLALLGRRGWQPRRGRWVYRWTYRARHATA</sequence>
<evidence type="ECO:0000313" key="2">
    <source>
        <dbReference type="EMBL" id="GIG48747.1"/>
    </source>
</evidence>
<keyword evidence="3" id="KW-1185">Reference proteome</keyword>
<dbReference type="AlphaFoldDB" id="A0A919UB43"/>
<proteinExistence type="predicted"/>
<evidence type="ECO:0000313" key="3">
    <source>
        <dbReference type="Proteomes" id="UP000660611"/>
    </source>
</evidence>
<keyword evidence="1" id="KW-0812">Transmembrane</keyword>
<keyword evidence="1" id="KW-0472">Membrane</keyword>
<name>A0A919UB43_9ACTN</name>
<dbReference type="Proteomes" id="UP000660611">
    <property type="component" value="Unassembled WGS sequence"/>
</dbReference>
<accession>A0A919UB43</accession>
<keyword evidence="1" id="KW-1133">Transmembrane helix</keyword>
<dbReference type="EMBL" id="BONQ01000108">
    <property type="protein sequence ID" value="GIG48747.1"/>
    <property type="molecule type" value="Genomic_DNA"/>
</dbReference>
<organism evidence="2 3">
    <name type="scientific">Dactylosporangium siamense</name>
    <dbReference type="NCBI Taxonomy" id="685454"/>
    <lineage>
        <taxon>Bacteria</taxon>
        <taxon>Bacillati</taxon>
        <taxon>Actinomycetota</taxon>
        <taxon>Actinomycetes</taxon>
        <taxon>Micromonosporales</taxon>
        <taxon>Micromonosporaceae</taxon>
        <taxon>Dactylosporangium</taxon>
    </lineage>
</organism>